<evidence type="ECO:0000313" key="3">
    <source>
        <dbReference type="EMBL" id="GFE64273.1"/>
    </source>
</evidence>
<comment type="caution">
    <text evidence="3">The sequence shown here is derived from an EMBL/GenBank/DDBJ whole genome shotgun (WGS) entry which is preliminary data.</text>
</comment>
<dbReference type="CDD" id="cd00586">
    <property type="entry name" value="4HBT"/>
    <property type="match status" value="1"/>
</dbReference>
<keyword evidence="4" id="KW-1185">Reference proteome</keyword>
<evidence type="ECO:0000256" key="2">
    <source>
        <dbReference type="ARBA" id="ARBA00022801"/>
    </source>
</evidence>
<dbReference type="Proteomes" id="UP000436822">
    <property type="component" value="Unassembled WGS sequence"/>
</dbReference>
<dbReference type="GO" id="GO:0047617">
    <property type="term" value="F:fatty acyl-CoA hydrolase activity"/>
    <property type="evidence" value="ECO:0007669"/>
    <property type="project" value="TreeGrafter"/>
</dbReference>
<comment type="similarity">
    <text evidence="1">Belongs to the 4-hydroxybenzoyl-CoA thioesterase family.</text>
</comment>
<dbReference type="Gene3D" id="3.10.129.10">
    <property type="entry name" value="Hotdog Thioesterase"/>
    <property type="match status" value="1"/>
</dbReference>
<gene>
    <name evidence="3" type="ORF">KIN_13470</name>
</gene>
<sequence>MTTDLRYHRRLASETLRAWNIPPPWNYGVADRVRFGELDALGHVSNVAYLRWFEAFRVHYLRDYGITTYGADGPRMVLRQVQVDYLAEMQLSEDYIVTGRTDSVRSTSCQMHYAVWSGNLRATGSAVLVFLDQSGQKTKIPPDFRETVLARDTATDLASAPA</sequence>
<dbReference type="EMBL" id="BLJE01000001">
    <property type="protein sequence ID" value="GFE64273.1"/>
    <property type="molecule type" value="Genomic_DNA"/>
</dbReference>
<evidence type="ECO:0000256" key="1">
    <source>
        <dbReference type="ARBA" id="ARBA00005953"/>
    </source>
</evidence>
<evidence type="ECO:0000313" key="4">
    <source>
        <dbReference type="Proteomes" id="UP000436822"/>
    </source>
</evidence>
<proteinExistence type="inferred from homology"/>
<dbReference type="InterPro" id="IPR050563">
    <property type="entry name" value="4-hydroxybenzoyl-CoA_TE"/>
</dbReference>
<dbReference type="PANTHER" id="PTHR31793:SF27">
    <property type="entry name" value="NOVEL THIOESTERASE SUPERFAMILY DOMAIN AND SAPOSIN A-TYPE DOMAIN CONTAINING PROTEIN (0610012H03RIK)"/>
    <property type="match status" value="1"/>
</dbReference>
<dbReference type="Pfam" id="PF13279">
    <property type="entry name" value="4HBT_2"/>
    <property type="match status" value="1"/>
</dbReference>
<keyword evidence="2" id="KW-0378">Hydrolase</keyword>
<dbReference type="SUPFAM" id="SSF54637">
    <property type="entry name" value="Thioesterase/thiol ester dehydrase-isomerase"/>
    <property type="match status" value="1"/>
</dbReference>
<protein>
    <submittedName>
        <fullName evidence="3">Thioesterase</fullName>
    </submittedName>
</protein>
<accession>A0A6N6JD50</accession>
<reference evidence="3 4" key="1">
    <citation type="submission" date="2019-12" db="EMBL/GenBank/DDBJ databases">
        <title>Litoreibacter badius sp. nov., a novel bacteriochlorophyll a-containing bacterium in the genus Litoreibacter.</title>
        <authorList>
            <person name="Kanamuro M."/>
            <person name="Takabe Y."/>
            <person name="Mori K."/>
            <person name="Takaichi S."/>
            <person name="Hanada S."/>
        </authorList>
    </citation>
    <scope>NUCLEOTIDE SEQUENCE [LARGE SCALE GENOMIC DNA]</scope>
    <source>
        <strain evidence="3 4">K6</strain>
    </source>
</reference>
<dbReference type="OrthoDB" id="9801517at2"/>
<dbReference type="PANTHER" id="PTHR31793">
    <property type="entry name" value="4-HYDROXYBENZOYL-COA THIOESTERASE FAMILY MEMBER"/>
    <property type="match status" value="1"/>
</dbReference>
<organism evidence="3 4">
    <name type="scientific">Litoreibacter roseus</name>
    <dbReference type="NCBI Taxonomy" id="2601869"/>
    <lineage>
        <taxon>Bacteria</taxon>
        <taxon>Pseudomonadati</taxon>
        <taxon>Pseudomonadota</taxon>
        <taxon>Alphaproteobacteria</taxon>
        <taxon>Rhodobacterales</taxon>
        <taxon>Roseobacteraceae</taxon>
        <taxon>Litoreibacter</taxon>
    </lineage>
</organism>
<name>A0A6N6JD50_9RHOB</name>
<dbReference type="InterPro" id="IPR029069">
    <property type="entry name" value="HotDog_dom_sf"/>
</dbReference>
<dbReference type="AlphaFoldDB" id="A0A6N6JD50"/>